<comment type="caution">
    <text evidence="2">The sequence shown here is derived from an EMBL/GenBank/DDBJ whole genome shotgun (WGS) entry which is preliminary data.</text>
</comment>
<organism evidence="2 3">
    <name type="scientific">Kipferlia bialata</name>
    <dbReference type="NCBI Taxonomy" id="797122"/>
    <lineage>
        <taxon>Eukaryota</taxon>
        <taxon>Metamonada</taxon>
        <taxon>Carpediemonas-like organisms</taxon>
        <taxon>Kipferlia</taxon>
    </lineage>
</organism>
<feature type="compositionally biased region" description="Low complexity" evidence="1">
    <location>
        <begin position="62"/>
        <end position="85"/>
    </location>
</feature>
<sequence>SRPVPPVPQQQQQQTQQQRGPYGGAQSYQQQSGNGGQQQQQQPAMQQQQQAPPQPSVPNPTPNQSTQYTPNQTPQYPTPNQIPNQTPQYMLVRVPLSALAQVLAVPGCILQGMETSADTAQATPPRQPQTPSTPTREAQVASPLRPPTTYGQGQQQGQVQQPAPTGSGSVYGKPPLPQSPYKAPHSGHIGTSLYNSSGAASSTSTTTPATSKGLYGQSTNPTYTIPTAPVKAETPPQRKGPYDSASTTTQYGGKQQTGGAYSNAYTKPTPSVPSTSATVPVKSEAPAFPMHMPPQMPVVHASPPAPVGQMDKRGYVTMASGSVFRPPEPVDMDFELLEVERVLVSVRKGYQRNPIPPTGSEQLTVKDLLR</sequence>
<dbReference type="EMBL" id="BDIP01004236">
    <property type="protein sequence ID" value="GIQ88622.1"/>
    <property type="molecule type" value="Genomic_DNA"/>
</dbReference>
<feature type="region of interest" description="Disordered" evidence="1">
    <location>
        <begin position="1"/>
        <end position="85"/>
    </location>
</feature>
<feature type="non-terminal residue" evidence="2">
    <location>
        <position position="1"/>
    </location>
</feature>
<feature type="compositionally biased region" description="Pro residues" evidence="1">
    <location>
        <begin position="52"/>
        <end position="61"/>
    </location>
</feature>
<feature type="compositionally biased region" description="Low complexity" evidence="1">
    <location>
        <begin position="119"/>
        <end position="136"/>
    </location>
</feature>
<feature type="region of interest" description="Disordered" evidence="1">
    <location>
        <begin position="117"/>
        <end position="280"/>
    </location>
</feature>
<accession>A0A9K3D4T8</accession>
<evidence type="ECO:0000313" key="2">
    <source>
        <dbReference type="EMBL" id="GIQ88622.1"/>
    </source>
</evidence>
<dbReference type="AlphaFoldDB" id="A0A9K3D4T8"/>
<dbReference type="Proteomes" id="UP000265618">
    <property type="component" value="Unassembled WGS sequence"/>
</dbReference>
<feature type="compositionally biased region" description="Polar residues" evidence="1">
    <location>
        <begin position="216"/>
        <end position="225"/>
    </location>
</feature>
<reference evidence="2 3" key="1">
    <citation type="journal article" date="2018" name="PLoS ONE">
        <title>The draft genome of Kipferlia bialata reveals reductive genome evolution in fornicate parasites.</title>
        <authorList>
            <person name="Tanifuji G."/>
            <person name="Takabayashi S."/>
            <person name="Kume K."/>
            <person name="Takagi M."/>
            <person name="Nakayama T."/>
            <person name="Kamikawa R."/>
            <person name="Inagaki Y."/>
            <person name="Hashimoto T."/>
        </authorList>
    </citation>
    <scope>NUCLEOTIDE SEQUENCE [LARGE SCALE GENOMIC DNA]</scope>
    <source>
        <strain evidence="2">NY0173</strain>
    </source>
</reference>
<keyword evidence="3" id="KW-1185">Reference proteome</keyword>
<feature type="compositionally biased region" description="Polar residues" evidence="1">
    <location>
        <begin position="263"/>
        <end position="278"/>
    </location>
</feature>
<gene>
    <name evidence="2" type="ORF">KIPB_010915</name>
</gene>
<feature type="compositionally biased region" description="Low complexity" evidence="1">
    <location>
        <begin position="9"/>
        <end position="51"/>
    </location>
</feature>
<feature type="compositionally biased region" description="Low complexity" evidence="1">
    <location>
        <begin position="247"/>
        <end position="259"/>
    </location>
</feature>
<feature type="compositionally biased region" description="Low complexity" evidence="1">
    <location>
        <begin position="191"/>
        <end position="211"/>
    </location>
</feature>
<protein>
    <submittedName>
        <fullName evidence="2">Uncharacterized protein</fullName>
    </submittedName>
</protein>
<feature type="compositionally biased region" description="Low complexity" evidence="1">
    <location>
        <begin position="151"/>
        <end position="161"/>
    </location>
</feature>
<evidence type="ECO:0000256" key="1">
    <source>
        <dbReference type="SAM" id="MobiDB-lite"/>
    </source>
</evidence>
<proteinExistence type="predicted"/>
<name>A0A9K3D4T8_9EUKA</name>
<feature type="region of interest" description="Disordered" evidence="1">
    <location>
        <begin position="350"/>
        <end position="370"/>
    </location>
</feature>
<evidence type="ECO:0000313" key="3">
    <source>
        <dbReference type="Proteomes" id="UP000265618"/>
    </source>
</evidence>